<sequence length="101" mass="11695">MVADRSSTEETRIPQVLLMCFYGVLGKKHYLMLRTELIILILPFFLSQTHLNHQPNILFFSHTLPLTMKLPLEQRVLVVAVSFCYGVCFFERIQIPLASNL</sequence>
<evidence type="ECO:0000313" key="1">
    <source>
        <dbReference type="EMBL" id="WVZ03404.1"/>
    </source>
</evidence>
<dbReference type="EMBL" id="CP144694">
    <property type="protein sequence ID" value="WVZ03404.1"/>
    <property type="molecule type" value="Genomic_DNA"/>
</dbReference>
<accession>A0AAQ3N5J3</accession>
<dbReference type="AlphaFoldDB" id="A0AAQ3N5J3"/>
<name>A0AAQ3N5J3_VIGMU</name>
<reference evidence="1 2" key="1">
    <citation type="journal article" date="2023" name="Life. Sci Alliance">
        <title>Evolutionary insights into 3D genome organization and epigenetic landscape of Vigna mungo.</title>
        <authorList>
            <person name="Junaid A."/>
            <person name="Singh B."/>
            <person name="Bhatia S."/>
        </authorList>
    </citation>
    <scope>NUCLEOTIDE SEQUENCE [LARGE SCALE GENOMIC DNA]</scope>
    <source>
        <strain evidence="1">Urdbean</strain>
    </source>
</reference>
<organism evidence="1 2">
    <name type="scientific">Vigna mungo</name>
    <name type="common">Black gram</name>
    <name type="synonym">Phaseolus mungo</name>
    <dbReference type="NCBI Taxonomy" id="3915"/>
    <lineage>
        <taxon>Eukaryota</taxon>
        <taxon>Viridiplantae</taxon>
        <taxon>Streptophyta</taxon>
        <taxon>Embryophyta</taxon>
        <taxon>Tracheophyta</taxon>
        <taxon>Spermatophyta</taxon>
        <taxon>Magnoliopsida</taxon>
        <taxon>eudicotyledons</taxon>
        <taxon>Gunneridae</taxon>
        <taxon>Pentapetalae</taxon>
        <taxon>rosids</taxon>
        <taxon>fabids</taxon>
        <taxon>Fabales</taxon>
        <taxon>Fabaceae</taxon>
        <taxon>Papilionoideae</taxon>
        <taxon>50 kb inversion clade</taxon>
        <taxon>NPAAA clade</taxon>
        <taxon>indigoferoid/millettioid clade</taxon>
        <taxon>Phaseoleae</taxon>
        <taxon>Vigna</taxon>
    </lineage>
</organism>
<proteinExistence type="predicted"/>
<evidence type="ECO:0000313" key="2">
    <source>
        <dbReference type="Proteomes" id="UP001374535"/>
    </source>
</evidence>
<dbReference type="Proteomes" id="UP001374535">
    <property type="component" value="Chromosome 7"/>
</dbReference>
<protein>
    <submittedName>
        <fullName evidence="1">Uncharacterized protein</fullName>
    </submittedName>
</protein>
<gene>
    <name evidence="1" type="ORF">V8G54_024210</name>
</gene>
<keyword evidence="2" id="KW-1185">Reference proteome</keyword>